<dbReference type="AlphaFoldDB" id="A0A914PE54"/>
<dbReference type="GO" id="GO:0006355">
    <property type="term" value="P:regulation of DNA-templated transcription"/>
    <property type="evidence" value="ECO:0007669"/>
    <property type="project" value="TreeGrafter"/>
</dbReference>
<evidence type="ECO:0000313" key="4">
    <source>
        <dbReference type="Proteomes" id="UP000887578"/>
    </source>
</evidence>
<name>A0A914PE54_9BILA</name>
<protein>
    <submittedName>
        <fullName evidence="5">C2H2-type domain-containing protein</fullName>
    </submittedName>
</protein>
<feature type="region of interest" description="Disordered" evidence="2">
    <location>
        <begin position="67"/>
        <end position="88"/>
    </location>
</feature>
<dbReference type="InterPro" id="IPR036236">
    <property type="entry name" value="Znf_C2H2_sf"/>
</dbReference>
<feature type="domain" description="C2H2-type" evidence="3">
    <location>
        <begin position="26"/>
        <end position="54"/>
    </location>
</feature>
<keyword evidence="1" id="KW-0862">Zinc</keyword>
<reference evidence="5" key="1">
    <citation type="submission" date="2022-11" db="UniProtKB">
        <authorList>
            <consortium name="WormBaseParasite"/>
        </authorList>
    </citation>
    <scope>IDENTIFICATION</scope>
</reference>
<organism evidence="4 5">
    <name type="scientific">Panagrolaimus davidi</name>
    <dbReference type="NCBI Taxonomy" id="227884"/>
    <lineage>
        <taxon>Eukaryota</taxon>
        <taxon>Metazoa</taxon>
        <taxon>Ecdysozoa</taxon>
        <taxon>Nematoda</taxon>
        <taxon>Chromadorea</taxon>
        <taxon>Rhabditida</taxon>
        <taxon>Tylenchina</taxon>
        <taxon>Panagrolaimomorpha</taxon>
        <taxon>Panagrolaimoidea</taxon>
        <taxon>Panagrolaimidae</taxon>
        <taxon>Panagrolaimus</taxon>
    </lineage>
</organism>
<dbReference type="SUPFAM" id="SSF57667">
    <property type="entry name" value="beta-beta-alpha zinc fingers"/>
    <property type="match status" value="1"/>
</dbReference>
<feature type="region of interest" description="Disordered" evidence="2">
    <location>
        <begin position="1"/>
        <end position="23"/>
    </location>
</feature>
<dbReference type="WBParaSite" id="PDA_v2.g13769.t1">
    <property type="protein sequence ID" value="PDA_v2.g13769.t1"/>
    <property type="gene ID" value="PDA_v2.g13769"/>
</dbReference>
<dbReference type="PROSITE" id="PS50157">
    <property type="entry name" value="ZINC_FINGER_C2H2_2"/>
    <property type="match status" value="1"/>
</dbReference>
<dbReference type="Proteomes" id="UP000887578">
    <property type="component" value="Unplaced"/>
</dbReference>
<keyword evidence="1" id="KW-0863">Zinc-finger</keyword>
<evidence type="ECO:0000256" key="2">
    <source>
        <dbReference type="SAM" id="MobiDB-lite"/>
    </source>
</evidence>
<evidence type="ECO:0000256" key="1">
    <source>
        <dbReference type="PROSITE-ProRule" id="PRU00042"/>
    </source>
</evidence>
<accession>A0A914PE54</accession>
<sequence>MPGPSSTKPPKEPKIKQSQKGVKKRVQCSECMKTFCDKGALKIHTSAVHLKEMHKCSIQGCEMMFSSRRSRNRHSANPNPKLHTGGPIHSRINLFRFSQLSTTNIKPSQAEILEAQSSFYGRSTATALSIPKPFPFKINNNNSIGFIGNNTMLPISMVNQPNIQDIFQILQNRLQINALSAAIHSTRLPITTSSTK</sequence>
<dbReference type="PANTHER" id="PTHR15021:SF0">
    <property type="entry name" value="DISCO-RELATED, ISOFORM A-RELATED"/>
    <property type="match status" value="1"/>
</dbReference>
<dbReference type="InterPro" id="IPR040436">
    <property type="entry name" value="Disconnected-like"/>
</dbReference>
<dbReference type="SMART" id="SM00355">
    <property type="entry name" value="ZnF_C2H2"/>
    <property type="match status" value="2"/>
</dbReference>
<evidence type="ECO:0000313" key="5">
    <source>
        <dbReference type="WBParaSite" id="PDA_v2.g13769.t1"/>
    </source>
</evidence>
<dbReference type="InterPro" id="IPR013087">
    <property type="entry name" value="Znf_C2H2_type"/>
</dbReference>
<evidence type="ECO:0000259" key="3">
    <source>
        <dbReference type="PROSITE" id="PS50157"/>
    </source>
</evidence>
<dbReference type="Gene3D" id="3.30.160.60">
    <property type="entry name" value="Classic Zinc Finger"/>
    <property type="match status" value="1"/>
</dbReference>
<dbReference type="GO" id="GO:0008270">
    <property type="term" value="F:zinc ion binding"/>
    <property type="evidence" value="ECO:0007669"/>
    <property type="project" value="UniProtKB-KW"/>
</dbReference>
<proteinExistence type="predicted"/>
<dbReference type="GO" id="GO:0005634">
    <property type="term" value="C:nucleus"/>
    <property type="evidence" value="ECO:0007669"/>
    <property type="project" value="TreeGrafter"/>
</dbReference>
<keyword evidence="4" id="KW-1185">Reference proteome</keyword>
<keyword evidence="1" id="KW-0479">Metal-binding</keyword>
<dbReference type="PROSITE" id="PS00028">
    <property type="entry name" value="ZINC_FINGER_C2H2_1"/>
    <property type="match status" value="1"/>
</dbReference>
<dbReference type="PANTHER" id="PTHR15021">
    <property type="entry name" value="DISCONNECTED-RELATED"/>
    <property type="match status" value="1"/>
</dbReference>